<evidence type="ECO:0000256" key="1">
    <source>
        <dbReference type="SAM" id="MobiDB-lite"/>
    </source>
</evidence>
<dbReference type="AlphaFoldDB" id="A0A091CWJ9"/>
<organism evidence="2 3">
    <name type="scientific">Fukomys damarensis</name>
    <name type="common">Damaraland mole rat</name>
    <name type="synonym">Cryptomys damarensis</name>
    <dbReference type="NCBI Taxonomy" id="885580"/>
    <lineage>
        <taxon>Eukaryota</taxon>
        <taxon>Metazoa</taxon>
        <taxon>Chordata</taxon>
        <taxon>Craniata</taxon>
        <taxon>Vertebrata</taxon>
        <taxon>Euteleostomi</taxon>
        <taxon>Mammalia</taxon>
        <taxon>Eutheria</taxon>
        <taxon>Euarchontoglires</taxon>
        <taxon>Glires</taxon>
        <taxon>Rodentia</taxon>
        <taxon>Hystricomorpha</taxon>
        <taxon>Bathyergidae</taxon>
        <taxon>Fukomys</taxon>
    </lineage>
</organism>
<evidence type="ECO:0000313" key="3">
    <source>
        <dbReference type="Proteomes" id="UP000028990"/>
    </source>
</evidence>
<name>A0A091CWJ9_FUKDA</name>
<feature type="region of interest" description="Disordered" evidence="1">
    <location>
        <begin position="40"/>
        <end position="65"/>
    </location>
</feature>
<keyword evidence="3" id="KW-1185">Reference proteome</keyword>
<protein>
    <submittedName>
        <fullName evidence="2">Uncharacterized protein</fullName>
    </submittedName>
</protein>
<accession>A0A091CWJ9</accession>
<sequence>MTLGLVLRSVALEAGQHCYPSMRKSPQRPDQTRLCACRPQTSQENKQGGEVQPDDLAVTANLELS</sequence>
<evidence type="ECO:0000313" key="2">
    <source>
        <dbReference type="EMBL" id="KFO23042.1"/>
    </source>
</evidence>
<gene>
    <name evidence="2" type="ORF">H920_15568</name>
</gene>
<dbReference type="EMBL" id="KN123838">
    <property type="protein sequence ID" value="KFO23042.1"/>
    <property type="molecule type" value="Genomic_DNA"/>
</dbReference>
<reference evidence="2 3" key="1">
    <citation type="submission" date="2013-11" db="EMBL/GenBank/DDBJ databases">
        <title>The Damaraland mole rat (Fukomys damarensis) genome and evolution of African mole rats.</title>
        <authorList>
            <person name="Gladyshev V.N."/>
            <person name="Fang X."/>
        </authorList>
    </citation>
    <scope>NUCLEOTIDE SEQUENCE [LARGE SCALE GENOMIC DNA]</scope>
    <source>
        <tissue evidence="2">Liver</tissue>
    </source>
</reference>
<dbReference type="Proteomes" id="UP000028990">
    <property type="component" value="Unassembled WGS sequence"/>
</dbReference>
<proteinExistence type="predicted"/>